<accession>A0ABP1G1I8</accession>
<proteinExistence type="predicted"/>
<dbReference type="EMBL" id="CAXHTA020000015">
    <property type="protein sequence ID" value="CAL5226084.1"/>
    <property type="molecule type" value="Genomic_DNA"/>
</dbReference>
<gene>
    <name evidence="1" type="primary">g8899</name>
    <name evidence="1" type="ORF">VP750_LOCUS7990</name>
</gene>
<name>A0ABP1G1I8_9CHLO</name>
<keyword evidence="2" id="KW-1185">Reference proteome</keyword>
<sequence>MNIIRVTKASEEQKAFLALIARKAPRLCPWDSNQDPFPDPWQDWHRRNVRIPGTALVDRAPWPTSQLRLHPCAPICGRAFTAAMTQWTYPVRHITAVAKFAVNLGLAPCSSPTTVTWLPNPVPITLALSRTFFVDFPPLPFPLGKDPEDACLHIRWGEYVLLDHRHQNQRLAEFPGVQDTPKIAHHLAQNVESLSLRTA</sequence>
<reference evidence="1 2" key="1">
    <citation type="submission" date="2024-06" db="EMBL/GenBank/DDBJ databases">
        <authorList>
            <person name="Kraege A."/>
            <person name="Thomma B."/>
        </authorList>
    </citation>
    <scope>NUCLEOTIDE SEQUENCE [LARGE SCALE GENOMIC DNA]</scope>
</reference>
<dbReference type="Proteomes" id="UP001497392">
    <property type="component" value="Unassembled WGS sequence"/>
</dbReference>
<protein>
    <submittedName>
        <fullName evidence="1">G8899 protein</fullName>
    </submittedName>
</protein>
<organism evidence="1 2">
    <name type="scientific">Coccomyxa viridis</name>
    <dbReference type="NCBI Taxonomy" id="1274662"/>
    <lineage>
        <taxon>Eukaryota</taxon>
        <taxon>Viridiplantae</taxon>
        <taxon>Chlorophyta</taxon>
        <taxon>core chlorophytes</taxon>
        <taxon>Trebouxiophyceae</taxon>
        <taxon>Trebouxiophyceae incertae sedis</taxon>
        <taxon>Coccomyxaceae</taxon>
        <taxon>Coccomyxa</taxon>
    </lineage>
</organism>
<comment type="caution">
    <text evidence="1">The sequence shown here is derived from an EMBL/GenBank/DDBJ whole genome shotgun (WGS) entry which is preliminary data.</text>
</comment>
<evidence type="ECO:0000313" key="2">
    <source>
        <dbReference type="Proteomes" id="UP001497392"/>
    </source>
</evidence>
<evidence type="ECO:0000313" key="1">
    <source>
        <dbReference type="EMBL" id="CAL5226084.1"/>
    </source>
</evidence>